<name>A0A0V8J9Z7_9BACL</name>
<organism evidence="2 3">
    <name type="scientific">Fictibacillus enclensis</name>
    <dbReference type="NCBI Taxonomy" id="1017270"/>
    <lineage>
        <taxon>Bacteria</taxon>
        <taxon>Bacillati</taxon>
        <taxon>Bacillota</taxon>
        <taxon>Bacilli</taxon>
        <taxon>Bacillales</taxon>
        <taxon>Fictibacillaceae</taxon>
        <taxon>Fictibacillus</taxon>
    </lineage>
</organism>
<protein>
    <submittedName>
        <fullName evidence="2">Uncharacterized protein</fullName>
    </submittedName>
</protein>
<reference evidence="2 3" key="1">
    <citation type="journal article" date="2014" name="Antonie Van Leeuwenhoek">
        <title>Fictibacillus enclensis sp. nov., isolated from marine sediment.</title>
        <authorList>
            <person name="Dastager S.G."/>
            <person name="Mawlankar R."/>
            <person name="Srinivasan K."/>
            <person name="Tang S.K."/>
            <person name="Lee J.C."/>
            <person name="Ramana V.V."/>
            <person name="Shouche Y.S."/>
        </authorList>
    </citation>
    <scope>NUCLEOTIDE SEQUENCE [LARGE SCALE GENOMIC DNA]</scope>
    <source>
        <strain evidence="2 3">NIO-1003</strain>
    </source>
</reference>
<dbReference type="EMBL" id="LNQN01000002">
    <property type="protein sequence ID" value="KSU83817.1"/>
    <property type="molecule type" value="Genomic_DNA"/>
</dbReference>
<sequence>MSNKQANLIKGLVTSMNSYIKPVLALGLWAAIYGMKSRKNGMSFMGMDDMLSSKRVRRLRKRLAKAIY</sequence>
<keyword evidence="1" id="KW-1133">Transmembrane helix</keyword>
<accession>A0A0V8J9Z7</accession>
<comment type="caution">
    <text evidence="2">The sequence shown here is derived from an EMBL/GenBank/DDBJ whole genome shotgun (WGS) entry which is preliminary data.</text>
</comment>
<keyword evidence="3" id="KW-1185">Reference proteome</keyword>
<proteinExistence type="predicted"/>
<evidence type="ECO:0000256" key="1">
    <source>
        <dbReference type="SAM" id="Phobius"/>
    </source>
</evidence>
<dbReference type="Proteomes" id="UP000054099">
    <property type="component" value="Unassembled WGS sequence"/>
</dbReference>
<feature type="transmembrane region" description="Helical" evidence="1">
    <location>
        <begin position="19"/>
        <end position="35"/>
    </location>
</feature>
<evidence type="ECO:0000313" key="2">
    <source>
        <dbReference type="EMBL" id="KSU83817.1"/>
    </source>
</evidence>
<dbReference type="AlphaFoldDB" id="A0A0V8J9Z7"/>
<keyword evidence="1" id="KW-0812">Transmembrane</keyword>
<gene>
    <name evidence="2" type="ORF">AS030_14890</name>
</gene>
<keyword evidence="1" id="KW-0472">Membrane</keyword>
<evidence type="ECO:0000313" key="3">
    <source>
        <dbReference type="Proteomes" id="UP000054099"/>
    </source>
</evidence>